<accession>A6DSU8</accession>
<dbReference type="GO" id="GO:0009306">
    <property type="term" value="P:protein secretion"/>
    <property type="evidence" value="ECO:0007669"/>
    <property type="project" value="InterPro"/>
</dbReference>
<dbReference type="PRINTS" id="PR01032">
    <property type="entry name" value="PHAGEIV"/>
</dbReference>
<keyword evidence="5" id="KW-1185">Reference proteome</keyword>
<dbReference type="EMBL" id="ABCK01000033">
    <property type="protein sequence ID" value="EDM25238.1"/>
    <property type="molecule type" value="Genomic_DNA"/>
</dbReference>
<dbReference type="InterPro" id="IPR051808">
    <property type="entry name" value="Type_IV_pilus_biogenesis"/>
</dbReference>
<dbReference type="Gene3D" id="1.25.40.10">
    <property type="entry name" value="Tetratricopeptide repeat domain"/>
    <property type="match status" value="1"/>
</dbReference>
<evidence type="ECO:0000313" key="5">
    <source>
        <dbReference type="Proteomes" id="UP000004947"/>
    </source>
</evidence>
<gene>
    <name evidence="4" type="ORF">LNTAR_24703</name>
</gene>
<dbReference type="AlphaFoldDB" id="A6DSU8"/>
<name>A6DSU8_9BACT</name>
<dbReference type="InterPro" id="IPR004846">
    <property type="entry name" value="T2SS/T3SS_dom"/>
</dbReference>
<organism evidence="4 5">
    <name type="scientific">Lentisphaera araneosa HTCC2155</name>
    <dbReference type="NCBI Taxonomy" id="313628"/>
    <lineage>
        <taxon>Bacteria</taxon>
        <taxon>Pseudomonadati</taxon>
        <taxon>Lentisphaerota</taxon>
        <taxon>Lentisphaeria</taxon>
        <taxon>Lentisphaerales</taxon>
        <taxon>Lentisphaeraceae</taxon>
        <taxon>Lentisphaera</taxon>
    </lineage>
</organism>
<dbReference type="OrthoDB" id="182525at2"/>
<dbReference type="PANTHER" id="PTHR30604">
    <property type="entry name" value="PROTEIN TRANSPORT PROTEIN HOFQ"/>
    <property type="match status" value="1"/>
</dbReference>
<proteinExistence type="inferred from homology"/>
<dbReference type="Proteomes" id="UP000004947">
    <property type="component" value="Unassembled WGS sequence"/>
</dbReference>
<feature type="chain" id="PRO_5002694767" evidence="2">
    <location>
        <begin position="25"/>
        <end position="813"/>
    </location>
</feature>
<feature type="signal peptide" evidence="2">
    <location>
        <begin position="1"/>
        <end position="24"/>
    </location>
</feature>
<dbReference type="InterPro" id="IPR001775">
    <property type="entry name" value="GspD/PilQ"/>
</dbReference>
<evidence type="ECO:0000256" key="2">
    <source>
        <dbReference type="SAM" id="SignalP"/>
    </source>
</evidence>
<dbReference type="RefSeq" id="WP_007280907.1">
    <property type="nucleotide sequence ID" value="NZ_ABCK01000033.1"/>
</dbReference>
<reference evidence="4 5" key="1">
    <citation type="journal article" date="2010" name="J. Bacteriol.">
        <title>Genome sequence of Lentisphaera araneosa HTCC2155T, the type species of the order Lentisphaerales in the phylum Lentisphaerae.</title>
        <authorList>
            <person name="Thrash J.C."/>
            <person name="Cho J.C."/>
            <person name="Vergin K.L."/>
            <person name="Morris R.M."/>
            <person name="Giovannoni S.J."/>
        </authorList>
    </citation>
    <scope>NUCLEOTIDE SEQUENCE [LARGE SCALE GENOMIC DNA]</scope>
    <source>
        <strain evidence="4 5">HTCC2155</strain>
    </source>
</reference>
<sequence length="813" mass="91354">MDKINNYAKTLFFLTSLFSTSVIAQENSEKETVDTTTLVNNEQIRKQQLELEADGFYYKAMAAVEDSSNHAALKFLAKAKEVYKSAQSSSNRLINKLENVEKLKVLVYKNLVSEKLSNSNNAKENKSFELAQSYLKELIEIDPDNKKLYQAKLAEIDELILQEEYKQLVGEEQITQEELAKKESIDVKMQRAQIYFDQGEYERCREELEDLLIIDKFNIPASHLMFRAYEEIKILGKQRNRVSQADLLAETSWKWEDKIRVSADLNAELLNSTSINVDAENKTSIHDRLRRIYIPSVSYDGQGISEIVEDLIRKSKEFDPDPEGKGINIVYFASKAKAAQAPSVDQAVDDGFDDGGFDDGGFDDGGFDEPEAITSTDNQNKEARLFLNVEDMQLGELINQITEILGLKVKIDNHAVYIADPDYPLEETETVFFDVPLSMIEVVGDAGDGLTDDGLVRDSGETNWQDYFQKSGVTFPAGAKISFVSNVNRLVVTNTAANIQLIKRIIDELGRPSAQISVETKFIDVDFNTTQELGFMWRWTGPRTPNHTLTGDRIFAQSNDGATAAERFDNNIRGINEIVTSQEGPVQLAADLVFGNQELQMMVRALDQSDTSEVLSSPNAVTQSGNTVVLRVVEERFLPEEWEEAQLDADAIIPTTPTFGEARDIGVILEVTPEVSADNNTISMDLNPQQVELLGYDTELNSDLTNFTDSITYPNFFNYAMPIVSIRQVETRAQIWDGETLLIGGLVKETVYSVDDSIPYVSDIPYLGRFFQNKGERSEKTNLLIFVTGRLISPVGTPYKKMTVRGLPDFKQL</sequence>
<comment type="similarity">
    <text evidence="1">Belongs to the bacterial secretin family.</text>
</comment>
<dbReference type="PANTHER" id="PTHR30604:SF1">
    <property type="entry name" value="DNA UTILIZATION PROTEIN HOFQ"/>
    <property type="match status" value="1"/>
</dbReference>
<dbReference type="PRINTS" id="PR00811">
    <property type="entry name" value="BCTERIALGSPD"/>
</dbReference>
<evidence type="ECO:0000256" key="1">
    <source>
        <dbReference type="RuleBase" id="RU004003"/>
    </source>
</evidence>
<evidence type="ECO:0000259" key="3">
    <source>
        <dbReference type="Pfam" id="PF00263"/>
    </source>
</evidence>
<dbReference type="InterPro" id="IPR011990">
    <property type="entry name" value="TPR-like_helical_dom_sf"/>
</dbReference>
<comment type="caution">
    <text evidence="4">The sequence shown here is derived from an EMBL/GenBank/DDBJ whole genome shotgun (WGS) entry which is preliminary data.</text>
</comment>
<keyword evidence="2" id="KW-0732">Signal</keyword>
<protein>
    <submittedName>
        <fullName evidence="4">ComE</fullName>
    </submittedName>
</protein>
<dbReference type="eggNOG" id="COG1450">
    <property type="taxonomic scope" value="Bacteria"/>
</dbReference>
<feature type="domain" description="Type II/III secretion system secretin-like" evidence="3">
    <location>
        <begin position="605"/>
        <end position="792"/>
    </location>
</feature>
<dbReference type="STRING" id="313628.LNTAR_24703"/>
<evidence type="ECO:0000313" key="4">
    <source>
        <dbReference type="EMBL" id="EDM25238.1"/>
    </source>
</evidence>
<dbReference type="Pfam" id="PF00263">
    <property type="entry name" value="Secretin"/>
    <property type="match status" value="1"/>
</dbReference>